<gene>
    <name evidence="5" type="ORF">HNR67_008146</name>
</gene>
<dbReference type="Gene3D" id="3.90.1150.10">
    <property type="entry name" value="Aspartate Aminotransferase, domain 1"/>
    <property type="match status" value="1"/>
</dbReference>
<proteinExistence type="inferred from homology"/>
<evidence type="ECO:0000256" key="3">
    <source>
        <dbReference type="ARBA" id="ARBA00022898"/>
    </source>
</evidence>
<dbReference type="InterPro" id="IPR001597">
    <property type="entry name" value="ArAA_b-elim_lyase/Thr_aldolase"/>
</dbReference>
<protein>
    <submittedName>
        <fullName evidence="5">Threonine aldolase</fullName>
    </submittedName>
</protein>
<evidence type="ECO:0000313" key="6">
    <source>
        <dbReference type="Proteomes" id="UP000533598"/>
    </source>
</evidence>
<comment type="similarity">
    <text evidence="2">Belongs to the threonine aldolase family.</text>
</comment>
<dbReference type="Pfam" id="PF01212">
    <property type="entry name" value="Beta_elim_lyase"/>
    <property type="match status" value="1"/>
</dbReference>
<evidence type="ECO:0000259" key="4">
    <source>
        <dbReference type="Pfam" id="PF01212"/>
    </source>
</evidence>
<dbReference type="Proteomes" id="UP000533598">
    <property type="component" value="Unassembled WGS sequence"/>
</dbReference>
<evidence type="ECO:0000313" key="5">
    <source>
        <dbReference type="EMBL" id="MBB4682028.1"/>
    </source>
</evidence>
<dbReference type="InterPro" id="IPR015422">
    <property type="entry name" value="PyrdxlP-dep_Trfase_small"/>
</dbReference>
<dbReference type="InterPro" id="IPR015424">
    <property type="entry name" value="PyrdxlP-dep_Trfase"/>
</dbReference>
<organism evidence="5 6">
    <name type="scientific">Crossiella cryophila</name>
    <dbReference type="NCBI Taxonomy" id="43355"/>
    <lineage>
        <taxon>Bacteria</taxon>
        <taxon>Bacillati</taxon>
        <taxon>Actinomycetota</taxon>
        <taxon>Actinomycetes</taxon>
        <taxon>Pseudonocardiales</taxon>
        <taxon>Pseudonocardiaceae</taxon>
        <taxon>Crossiella</taxon>
    </lineage>
</organism>
<comment type="cofactor">
    <cofactor evidence="1">
        <name>pyridoxal 5'-phosphate</name>
        <dbReference type="ChEBI" id="CHEBI:597326"/>
    </cofactor>
</comment>
<feature type="domain" description="Aromatic amino acid beta-eliminating lyase/threonine aldolase" evidence="4">
    <location>
        <begin position="42"/>
        <end position="274"/>
    </location>
</feature>
<accession>A0A7W7FYU1</accession>
<dbReference type="PANTHER" id="PTHR48097:SF9">
    <property type="entry name" value="L-THREONINE ALDOLASE"/>
    <property type="match status" value="1"/>
</dbReference>
<dbReference type="AlphaFoldDB" id="A0A7W7FYU1"/>
<dbReference type="InterPro" id="IPR015421">
    <property type="entry name" value="PyrdxlP-dep_Trfase_major"/>
</dbReference>
<evidence type="ECO:0000256" key="1">
    <source>
        <dbReference type="ARBA" id="ARBA00001933"/>
    </source>
</evidence>
<dbReference type="GO" id="GO:0008732">
    <property type="term" value="F:L-allo-threonine aldolase activity"/>
    <property type="evidence" value="ECO:0007669"/>
    <property type="project" value="TreeGrafter"/>
</dbReference>
<keyword evidence="6" id="KW-1185">Reference proteome</keyword>
<dbReference type="GO" id="GO:0006567">
    <property type="term" value="P:L-threonine catabolic process"/>
    <property type="evidence" value="ECO:0007669"/>
    <property type="project" value="TreeGrafter"/>
</dbReference>
<comment type="caution">
    <text evidence="5">The sequence shown here is derived from an EMBL/GenBank/DDBJ whole genome shotgun (WGS) entry which is preliminary data.</text>
</comment>
<dbReference type="GO" id="GO:0006545">
    <property type="term" value="P:glycine biosynthetic process"/>
    <property type="evidence" value="ECO:0007669"/>
    <property type="project" value="TreeGrafter"/>
</dbReference>
<dbReference type="GO" id="GO:0005829">
    <property type="term" value="C:cytosol"/>
    <property type="evidence" value="ECO:0007669"/>
    <property type="project" value="TreeGrafter"/>
</dbReference>
<evidence type="ECO:0000256" key="2">
    <source>
        <dbReference type="ARBA" id="ARBA00006966"/>
    </source>
</evidence>
<dbReference type="Gene3D" id="3.40.640.10">
    <property type="entry name" value="Type I PLP-dependent aspartate aminotransferase-like (Major domain)"/>
    <property type="match status" value="1"/>
</dbReference>
<keyword evidence="3" id="KW-0663">Pyridoxal phosphate</keyword>
<dbReference type="RefSeq" id="WP_185009029.1">
    <property type="nucleotide sequence ID" value="NZ_BAAAUI010000076.1"/>
</dbReference>
<name>A0A7W7FYU1_9PSEU</name>
<dbReference type="EMBL" id="JACHMH010000001">
    <property type="protein sequence ID" value="MBB4682028.1"/>
    <property type="molecule type" value="Genomic_DNA"/>
</dbReference>
<sequence>MPAATSPLRSLSLHAPHRGAPELMLVRLANQLSPGEQPYDAVPRLEQRIAELLGKQAAVLFPTGTMAQQVAMRLHAEERGRRAVAFHPYCHLDESEQQGYTVVHGLRGVRVGERERLLTLAELAEVGEPLAALLLELPQRSIGGQLPEWDDLVAQTDWARARGAAAHLDGARLFLTQPYYQRPLAEIAGLFDSVYVSATKGLGGIADAVLAGTEEFCRAARVWRHRLGGAAEVAWPSALAAEWSLAANLPRVPEYLATARELARGLSAVEGIEVLCDPPQTPLFHLHLAASPESVLVAGERLSEERGVYLPRYAGALPSPRMSAIEITVGDQFDDVPVAEAVELLGELVARARKLDQA</sequence>
<reference evidence="5 6" key="1">
    <citation type="submission" date="2020-08" db="EMBL/GenBank/DDBJ databases">
        <title>Sequencing the genomes of 1000 actinobacteria strains.</title>
        <authorList>
            <person name="Klenk H.-P."/>
        </authorList>
    </citation>
    <scope>NUCLEOTIDE SEQUENCE [LARGE SCALE GENOMIC DNA]</scope>
    <source>
        <strain evidence="5 6">DSM 44230</strain>
    </source>
</reference>
<dbReference type="SUPFAM" id="SSF53383">
    <property type="entry name" value="PLP-dependent transferases"/>
    <property type="match status" value="1"/>
</dbReference>
<dbReference type="PANTHER" id="PTHR48097">
    <property type="entry name" value="L-THREONINE ALDOLASE-RELATED"/>
    <property type="match status" value="1"/>
</dbReference>